<evidence type="ECO:0000313" key="1">
    <source>
        <dbReference type="EMBL" id="VAW20427.1"/>
    </source>
</evidence>
<dbReference type="AlphaFoldDB" id="A0A3B0U470"/>
<evidence type="ECO:0008006" key="2">
    <source>
        <dbReference type="Google" id="ProtNLM"/>
    </source>
</evidence>
<name>A0A3B0U470_9ZZZZ</name>
<organism evidence="1">
    <name type="scientific">hydrothermal vent metagenome</name>
    <dbReference type="NCBI Taxonomy" id="652676"/>
    <lineage>
        <taxon>unclassified sequences</taxon>
        <taxon>metagenomes</taxon>
        <taxon>ecological metagenomes</taxon>
    </lineage>
</organism>
<proteinExistence type="predicted"/>
<reference evidence="1" key="1">
    <citation type="submission" date="2018-06" db="EMBL/GenBank/DDBJ databases">
        <authorList>
            <person name="Zhirakovskaya E."/>
        </authorList>
    </citation>
    <scope>NUCLEOTIDE SEQUENCE</scope>
</reference>
<dbReference type="EMBL" id="UOEP01000120">
    <property type="protein sequence ID" value="VAW20427.1"/>
    <property type="molecule type" value="Genomic_DNA"/>
</dbReference>
<dbReference type="InterPro" id="IPR046144">
    <property type="entry name" value="DUF6146"/>
</dbReference>
<accession>A0A3B0U470</accession>
<gene>
    <name evidence="1" type="ORF">MNBD_BACTEROID01-2044</name>
</gene>
<dbReference type="PROSITE" id="PS51257">
    <property type="entry name" value="PROKAR_LIPOPROTEIN"/>
    <property type="match status" value="1"/>
</dbReference>
<sequence length="136" mass="16249">MRAIWVIILIFIAACASKKEVVRIEPVKTDTTATDSVEYELIVFDTGFETWYLTNSHPSWYHSQEYYEMWNQRFVNAWNYEYNSSRYHNLLDAPINYDSNIDYGLEVNHKLFYYFQYVQHVLKIPLLSDAPHLSGY</sequence>
<dbReference type="Pfam" id="PF19643">
    <property type="entry name" value="DUF6146"/>
    <property type="match status" value="1"/>
</dbReference>
<protein>
    <recommendedName>
        <fullName evidence="2">Lipoprotein</fullName>
    </recommendedName>
</protein>